<dbReference type="InterPro" id="IPR011006">
    <property type="entry name" value="CheY-like_superfamily"/>
</dbReference>
<dbReference type="RefSeq" id="WP_105336413.1">
    <property type="nucleotide sequence ID" value="NZ_PUHZ01000016.1"/>
</dbReference>
<dbReference type="GO" id="GO:0005829">
    <property type="term" value="C:cytosol"/>
    <property type="evidence" value="ECO:0007669"/>
    <property type="project" value="TreeGrafter"/>
</dbReference>
<evidence type="ECO:0000259" key="4">
    <source>
        <dbReference type="PROSITE" id="PS50110"/>
    </source>
</evidence>
<dbReference type="GO" id="GO:0005524">
    <property type="term" value="F:ATP binding"/>
    <property type="evidence" value="ECO:0007669"/>
    <property type="project" value="UniProtKB-KW"/>
</dbReference>
<evidence type="ECO:0000256" key="2">
    <source>
        <dbReference type="ARBA" id="ARBA00022840"/>
    </source>
</evidence>
<sequence>MNNVLRVALVDPTDSTREKLKSTLLGMEVIWLEAECSRYEFFADVVGQTNPDIGIVSLDANPEKALTLIEELHEANPECSILVVSASTDGNLILRAMRAGAKEFLTHPVVLEDLMAALERISNQKFGKGESRSRGCRVITVGGATGGVGATSLAVNLGCCLAANEKNNVVLIDLDLALGDADVFLDTIPDYTLVDVAQNIQRLDFNLLKRSLTKHSSGLYLLPRPVQLHDDSLISPSDFSRVIGLLKATFTHLIIDLSKGFRPLDFVAMREAHDNLMVIQLDLPCLRNVVRLMMSFAETDGLKEKTRIVVNRVGLDSGQISLKKAQETIGSEIYWQIPNDYRVMVEVRNNGVPLLEQAPRAGITQAITSLADVLSGDSKKTAAGGGKAGLSKWFGFLGGKSADAKAPAPEADEETATK</sequence>
<proteinExistence type="predicted"/>
<dbReference type="PANTHER" id="PTHR43384">
    <property type="entry name" value="SEPTUM SITE-DETERMINING PROTEIN MIND HOMOLOG, CHLOROPLASTIC-RELATED"/>
    <property type="match status" value="1"/>
</dbReference>
<dbReference type="Pfam" id="PF01656">
    <property type="entry name" value="CbiA"/>
    <property type="match status" value="1"/>
</dbReference>
<keyword evidence="1" id="KW-0547">Nucleotide-binding</keyword>
<dbReference type="InterPro" id="IPR027417">
    <property type="entry name" value="P-loop_NTPase"/>
</dbReference>
<evidence type="ECO:0000256" key="3">
    <source>
        <dbReference type="PROSITE-ProRule" id="PRU00169"/>
    </source>
</evidence>
<keyword evidence="2" id="KW-0067">ATP-binding</keyword>
<evidence type="ECO:0000256" key="1">
    <source>
        <dbReference type="ARBA" id="ARBA00022741"/>
    </source>
</evidence>
<dbReference type="GO" id="GO:0009898">
    <property type="term" value="C:cytoplasmic side of plasma membrane"/>
    <property type="evidence" value="ECO:0007669"/>
    <property type="project" value="TreeGrafter"/>
</dbReference>
<dbReference type="Pfam" id="PF00072">
    <property type="entry name" value="Response_reg"/>
    <property type="match status" value="1"/>
</dbReference>
<evidence type="ECO:0000313" key="6">
    <source>
        <dbReference type="Proteomes" id="UP000237819"/>
    </source>
</evidence>
<dbReference type="Proteomes" id="UP000237819">
    <property type="component" value="Unassembled WGS sequence"/>
</dbReference>
<dbReference type="AlphaFoldDB" id="A0A2S8GKP1"/>
<dbReference type="OrthoDB" id="9768734at2"/>
<dbReference type="GO" id="GO:0051782">
    <property type="term" value="P:negative regulation of cell division"/>
    <property type="evidence" value="ECO:0007669"/>
    <property type="project" value="TreeGrafter"/>
</dbReference>
<dbReference type="InterPro" id="IPR001789">
    <property type="entry name" value="Sig_transdc_resp-reg_receiver"/>
</dbReference>
<dbReference type="EMBL" id="PUHZ01000016">
    <property type="protein sequence ID" value="PQO45013.1"/>
    <property type="molecule type" value="Genomic_DNA"/>
</dbReference>
<protein>
    <submittedName>
        <fullName evidence="5">Pilus assembly protein CpaE</fullName>
    </submittedName>
</protein>
<dbReference type="InterPro" id="IPR002586">
    <property type="entry name" value="CobQ/CobB/MinD/ParA_Nub-bd_dom"/>
</dbReference>
<comment type="caution">
    <text evidence="5">The sequence shown here is derived from an EMBL/GenBank/DDBJ whole genome shotgun (WGS) entry which is preliminary data.</text>
</comment>
<evidence type="ECO:0000313" key="5">
    <source>
        <dbReference type="EMBL" id="PQO45013.1"/>
    </source>
</evidence>
<name>A0A2S8GKP1_9BACT</name>
<dbReference type="GO" id="GO:0016887">
    <property type="term" value="F:ATP hydrolysis activity"/>
    <property type="evidence" value="ECO:0007669"/>
    <property type="project" value="TreeGrafter"/>
</dbReference>
<dbReference type="SUPFAM" id="SSF52540">
    <property type="entry name" value="P-loop containing nucleoside triphosphate hydrolases"/>
    <property type="match status" value="1"/>
</dbReference>
<accession>A0A2S8GKP1</accession>
<dbReference type="SMART" id="SM00448">
    <property type="entry name" value="REC"/>
    <property type="match status" value="1"/>
</dbReference>
<dbReference type="InterPro" id="IPR050625">
    <property type="entry name" value="ParA/MinD_ATPase"/>
</dbReference>
<dbReference type="Gene3D" id="3.40.50.2300">
    <property type="match status" value="1"/>
</dbReference>
<dbReference type="PROSITE" id="PS50110">
    <property type="entry name" value="RESPONSE_REGULATORY"/>
    <property type="match status" value="1"/>
</dbReference>
<dbReference type="SUPFAM" id="SSF52172">
    <property type="entry name" value="CheY-like"/>
    <property type="match status" value="1"/>
</dbReference>
<gene>
    <name evidence="5" type="ORF">C5Y93_15890</name>
</gene>
<organism evidence="5 6">
    <name type="scientific">Blastopirellula marina</name>
    <dbReference type="NCBI Taxonomy" id="124"/>
    <lineage>
        <taxon>Bacteria</taxon>
        <taxon>Pseudomonadati</taxon>
        <taxon>Planctomycetota</taxon>
        <taxon>Planctomycetia</taxon>
        <taxon>Pirellulales</taxon>
        <taxon>Pirellulaceae</taxon>
        <taxon>Blastopirellula</taxon>
    </lineage>
</organism>
<dbReference type="PANTHER" id="PTHR43384:SF6">
    <property type="entry name" value="SEPTUM SITE-DETERMINING PROTEIN MIND HOMOLOG, CHLOROPLASTIC"/>
    <property type="match status" value="1"/>
</dbReference>
<dbReference type="Gene3D" id="3.40.50.300">
    <property type="entry name" value="P-loop containing nucleotide triphosphate hydrolases"/>
    <property type="match status" value="1"/>
</dbReference>
<reference evidence="5 6" key="1">
    <citation type="submission" date="2018-02" db="EMBL/GenBank/DDBJ databases">
        <title>Comparative genomes isolates from brazilian mangrove.</title>
        <authorList>
            <person name="Araujo J.E."/>
            <person name="Taketani R.G."/>
            <person name="Silva M.C.P."/>
            <person name="Loureco M.V."/>
            <person name="Andreote F.D."/>
        </authorList>
    </citation>
    <scope>NUCLEOTIDE SEQUENCE [LARGE SCALE GENOMIC DNA]</scope>
    <source>
        <strain evidence="5 6">Nap-Phe MGV</strain>
    </source>
</reference>
<comment type="caution">
    <text evidence="3">Lacks conserved residue(s) required for the propagation of feature annotation.</text>
</comment>
<feature type="domain" description="Response regulatory" evidence="4">
    <location>
        <begin position="6"/>
        <end position="122"/>
    </location>
</feature>
<dbReference type="GO" id="GO:0000160">
    <property type="term" value="P:phosphorelay signal transduction system"/>
    <property type="evidence" value="ECO:0007669"/>
    <property type="project" value="InterPro"/>
</dbReference>